<evidence type="ECO:0000256" key="1">
    <source>
        <dbReference type="ARBA" id="ARBA00004245"/>
    </source>
</evidence>
<comment type="similarity">
    <text evidence="2">Belongs to the TPX2 family.</text>
</comment>
<reference evidence="8" key="1">
    <citation type="submission" date="2020-06" db="EMBL/GenBank/DDBJ databases">
        <authorList>
            <person name="Li T."/>
            <person name="Hu X."/>
            <person name="Zhang T."/>
            <person name="Song X."/>
            <person name="Zhang H."/>
            <person name="Dai N."/>
            <person name="Sheng W."/>
            <person name="Hou X."/>
            <person name="Wei L."/>
        </authorList>
    </citation>
    <scope>NUCLEOTIDE SEQUENCE</scope>
    <source>
        <strain evidence="8">KEN8</strain>
        <tissue evidence="8">Leaf</tissue>
    </source>
</reference>
<dbReference type="GO" id="GO:0005880">
    <property type="term" value="C:nuclear microtubule"/>
    <property type="evidence" value="ECO:0007669"/>
    <property type="project" value="TreeGrafter"/>
</dbReference>
<keyword evidence="5" id="KW-0206">Cytoskeleton</keyword>
<reference evidence="8" key="2">
    <citation type="journal article" date="2024" name="Plant">
        <title>Genomic evolution and insights into agronomic trait innovations of Sesamum species.</title>
        <authorList>
            <person name="Miao H."/>
            <person name="Wang L."/>
            <person name="Qu L."/>
            <person name="Liu H."/>
            <person name="Sun Y."/>
            <person name="Le M."/>
            <person name="Wang Q."/>
            <person name="Wei S."/>
            <person name="Zheng Y."/>
            <person name="Lin W."/>
            <person name="Duan Y."/>
            <person name="Cao H."/>
            <person name="Xiong S."/>
            <person name="Wang X."/>
            <person name="Wei L."/>
            <person name="Li C."/>
            <person name="Ma Q."/>
            <person name="Ju M."/>
            <person name="Zhao R."/>
            <person name="Li G."/>
            <person name="Mu C."/>
            <person name="Tian Q."/>
            <person name="Mei H."/>
            <person name="Zhang T."/>
            <person name="Gao T."/>
            <person name="Zhang H."/>
        </authorList>
    </citation>
    <scope>NUCLEOTIDE SEQUENCE</scope>
    <source>
        <strain evidence="8">KEN8</strain>
    </source>
</reference>
<comment type="caution">
    <text evidence="8">The sequence shown here is derived from an EMBL/GenBank/DDBJ whole genome shotgun (WGS) entry which is preliminary data.</text>
</comment>
<feature type="region of interest" description="Disordered" evidence="6">
    <location>
        <begin position="235"/>
        <end position="278"/>
    </location>
</feature>
<feature type="compositionally biased region" description="Basic and acidic residues" evidence="6">
    <location>
        <begin position="153"/>
        <end position="162"/>
    </location>
</feature>
<keyword evidence="3" id="KW-0963">Cytoplasm</keyword>
<dbReference type="AlphaFoldDB" id="A0AAW2KXC0"/>
<evidence type="ECO:0000256" key="5">
    <source>
        <dbReference type="ARBA" id="ARBA00023212"/>
    </source>
</evidence>
<evidence type="ECO:0000259" key="7">
    <source>
        <dbReference type="Pfam" id="PF06886"/>
    </source>
</evidence>
<dbReference type="GO" id="GO:0060236">
    <property type="term" value="P:regulation of mitotic spindle organization"/>
    <property type="evidence" value="ECO:0007669"/>
    <property type="project" value="InterPro"/>
</dbReference>
<keyword evidence="4" id="KW-0493">Microtubule</keyword>
<dbReference type="InterPro" id="IPR009675">
    <property type="entry name" value="TPX2_fam"/>
</dbReference>
<feature type="compositionally biased region" description="Polar residues" evidence="6">
    <location>
        <begin position="297"/>
        <end position="307"/>
    </location>
</feature>
<evidence type="ECO:0000256" key="4">
    <source>
        <dbReference type="ARBA" id="ARBA00022701"/>
    </source>
</evidence>
<evidence type="ECO:0000313" key="8">
    <source>
        <dbReference type="EMBL" id="KAL0310223.1"/>
    </source>
</evidence>
<dbReference type="EMBL" id="JACGWM010000245">
    <property type="protein sequence ID" value="KAL0310223.1"/>
    <property type="molecule type" value="Genomic_DNA"/>
</dbReference>
<evidence type="ECO:0000256" key="2">
    <source>
        <dbReference type="ARBA" id="ARBA00005885"/>
    </source>
</evidence>
<evidence type="ECO:0000256" key="6">
    <source>
        <dbReference type="SAM" id="MobiDB-lite"/>
    </source>
</evidence>
<comment type="subcellular location">
    <subcellularLocation>
        <location evidence="1">Cytoplasm</location>
        <location evidence="1">Cytoskeleton</location>
    </subcellularLocation>
</comment>
<gene>
    <name evidence="8" type="ORF">Scaly_2950600</name>
</gene>
<feature type="compositionally biased region" description="Basic residues" evidence="6">
    <location>
        <begin position="330"/>
        <end position="339"/>
    </location>
</feature>
<accession>A0AAW2KXC0</accession>
<feature type="domain" description="TPX2 C-terminal" evidence="7">
    <location>
        <begin position="409"/>
        <end position="483"/>
    </location>
</feature>
<dbReference type="GO" id="GO:0090307">
    <property type="term" value="P:mitotic spindle assembly"/>
    <property type="evidence" value="ECO:0007669"/>
    <property type="project" value="TreeGrafter"/>
</dbReference>
<feature type="compositionally biased region" description="Basic and acidic residues" evidence="6">
    <location>
        <begin position="15"/>
        <end position="32"/>
    </location>
</feature>
<dbReference type="Pfam" id="PF06886">
    <property type="entry name" value="TPX2"/>
    <property type="match status" value="1"/>
</dbReference>
<dbReference type="GO" id="GO:0030295">
    <property type="term" value="F:protein kinase activator activity"/>
    <property type="evidence" value="ECO:0007669"/>
    <property type="project" value="TreeGrafter"/>
</dbReference>
<sequence>MESSSKFVGGVVTPTKEKVTSNRLKLSERGKCSENFNPNVSSPGLKFCHSPSIVKSGNSAKKSDSRKPNPNRVATPSPKKKIRERKFVVAKKKWRKEEVDSSAASVACGKCRNANGKSKCLCVAYESLRASQEEFFKNRSEIEHEVDFDKLRECDDGSEKDGTNVNRVVQNPGFANEGQKDDNDALPESNGENGELSLKRSRDRLLEEARQSVPEAGSGRVMHLVKAFEKLRMMPKLGDSEEKEAEEMEDDKKGVKWALPGLQQPPKASETRVSSSSLCPSDFFLTSESLGLDSCRSFSLDSSQGSISTRTSAGGRKSRRSSSESSGTLTRRHGKRKQQKATSQKPFMLRTEQRGRYKEEEFTKKLQQRMEEQEKLRVPIAQGLPWTTDQPECLVKPPVKENTRPVDLVLHSDSRALERAEFDDQVAKKMNLIEQYRMEREREQKLAEEEEIRRLRKELVPKAQPMPYFDRPFIPRRSMKQPTMPRQPNFHLPQHKKVKCFVSLDDLYTQLE</sequence>
<dbReference type="PANTHER" id="PTHR14326:SF58">
    <property type="entry name" value="TPX2 (TARGETING PROTEIN FOR XKLP2) PROTEIN FAMILY"/>
    <property type="match status" value="1"/>
</dbReference>
<feature type="region of interest" description="Disordered" evidence="6">
    <location>
        <begin position="1"/>
        <end position="84"/>
    </location>
</feature>
<dbReference type="PANTHER" id="PTHR14326">
    <property type="entry name" value="TARGETING PROTEIN FOR XKLP2"/>
    <property type="match status" value="1"/>
</dbReference>
<dbReference type="GO" id="GO:0005819">
    <property type="term" value="C:spindle"/>
    <property type="evidence" value="ECO:0007669"/>
    <property type="project" value="InterPro"/>
</dbReference>
<evidence type="ECO:0000256" key="3">
    <source>
        <dbReference type="ARBA" id="ARBA00022490"/>
    </source>
</evidence>
<proteinExistence type="inferred from homology"/>
<dbReference type="GO" id="GO:0008017">
    <property type="term" value="F:microtubule binding"/>
    <property type="evidence" value="ECO:0007669"/>
    <property type="project" value="TreeGrafter"/>
</dbReference>
<dbReference type="InterPro" id="IPR027329">
    <property type="entry name" value="TPX2_C"/>
</dbReference>
<protein>
    <recommendedName>
        <fullName evidence="7">TPX2 C-terminal domain-containing protein</fullName>
    </recommendedName>
</protein>
<feature type="region of interest" description="Disordered" evidence="6">
    <location>
        <begin position="297"/>
        <end position="359"/>
    </location>
</feature>
<organism evidence="8">
    <name type="scientific">Sesamum calycinum</name>
    <dbReference type="NCBI Taxonomy" id="2727403"/>
    <lineage>
        <taxon>Eukaryota</taxon>
        <taxon>Viridiplantae</taxon>
        <taxon>Streptophyta</taxon>
        <taxon>Embryophyta</taxon>
        <taxon>Tracheophyta</taxon>
        <taxon>Spermatophyta</taxon>
        <taxon>Magnoliopsida</taxon>
        <taxon>eudicotyledons</taxon>
        <taxon>Gunneridae</taxon>
        <taxon>Pentapetalae</taxon>
        <taxon>asterids</taxon>
        <taxon>lamiids</taxon>
        <taxon>Lamiales</taxon>
        <taxon>Pedaliaceae</taxon>
        <taxon>Sesamum</taxon>
    </lineage>
</organism>
<name>A0AAW2KXC0_9LAMI</name>
<feature type="region of interest" description="Disordered" evidence="6">
    <location>
        <begin position="153"/>
        <end position="198"/>
    </location>
</feature>